<comment type="caution">
    <text evidence="1">The sequence shown here is derived from an EMBL/GenBank/DDBJ whole genome shotgun (WGS) entry which is preliminary data.</text>
</comment>
<proteinExistence type="predicted"/>
<dbReference type="Proteomes" id="UP000007978">
    <property type="component" value="Chromosome 4"/>
</dbReference>
<evidence type="ECO:0000313" key="2">
    <source>
        <dbReference type="Proteomes" id="UP000007978"/>
    </source>
</evidence>
<dbReference type="GeneID" id="20361304"/>
<reference evidence="1 2" key="1">
    <citation type="journal article" date="2012" name="PLoS Pathog.">
        <title>Comparative pathogenomics reveals horizontally acquired novel virulence genes in fungi infecting cereal hosts.</title>
        <authorList>
            <person name="Gardiner D.M."/>
            <person name="McDonald M.C."/>
            <person name="Covarelli L."/>
            <person name="Solomon P.S."/>
            <person name="Rusu A.G."/>
            <person name="Marshall M."/>
            <person name="Kazan K."/>
            <person name="Chakraborty S."/>
            <person name="McDonald B.A."/>
            <person name="Manners J.M."/>
        </authorList>
    </citation>
    <scope>NUCLEOTIDE SEQUENCE [LARGE SCALE GENOMIC DNA]</scope>
    <source>
        <strain evidence="1 2">CS3096</strain>
    </source>
</reference>
<keyword evidence="2" id="KW-1185">Reference proteome</keyword>
<accession>K3UWJ5</accession>
<evidence type="ECO:0000313" key="1">
    <source>
        <dbReference type="EMBL" id="EKJ77041.1"/>
    </source>
</evidence>
<dbReference type="HOGENOM" id="CLU_3428526_0_0_1"/>
<dbReference type="EMBL" id="AFNW01000063">
    <property type="protein sequence ID" value="EKJ77041.1"/>
    <property type="molecule type" value="Genomic_DNA"/>
</dbReference>
<gene>
    <name evidence="1" type="ORF">FPSE_02685</name>
</gene>
<sequence>MYLRDLNGQDTACLVWTTTK</sequence>
<dbReference type="AlphaFoldDB" id="K3UWJ5"/>
<dbReference type="RefSeq" id="XP_061844452.1">
    <property type="nucleotide sequence ID" value="XM_061988435.1"/>
</dbReference>
<protein>
    <submittedName>
        <fullName evidence="1">Uncharacterized protein</fullName>
    </submittedName>
</protein>
<name>K3UWJ5_FUSPC</name>
<organism evidence="1 2">
    <name type="scientific">Fusarium pseudograminearum (strain CS3096)</name>
    <name type="common">Wheat and barley crown-rot fungus</name>
    <dbReference type="NCBI Taxonomy" id="1028729"/>
    <lineage>
        <taxon>Eukaryota</taxon>
        <taxon>Fungi</taxon>
        <taxon>Dikarya</taxon>
        <taxon>Ascomycota</taxon>
        <taxon>Pezizomycotina</taxon>
        <taxon>Sordariomycetes</taxon>
        <taxon>Hypocreomycetidae</taxon>
        <taxon>Hypocreales</taxon>
        <taxon>Nectriaceae</taxon>
        <taxon>Fusarium</taxon>
    </lineage>
</organism>